<reference evidence="1 2" key="2">
    <citation type="submission" date="2019-09" db="EMBL/GenBank/DDBJ databases">
        <authorList>
            <person name="Jin C."/>
        </authorList>
    </citation>
    <scope>NUCLEOTIDE SEQUENCE [LARGE SCALE GENOMIC DNA]</scope>
    <source>
        <strain evidence="1 2">AN110305</strain>
    </source>
</reference>
<gene>
    <name evidence="1" type="ORF">F0L68_37240</name>
</gene>
<accession>A0A5B2WGZ1</accession>
<keyword evidence="2" id="KW-1185">Reference proteome</keyword>
<proteinExistence type="predicted"/>
<dbReference type="EMBL" id="VUOB01000079">
    <property type="protein sequence ID" value="KAA2251413.1"/>
    <property type="molecule type" value="Genomic_DNA"/>
</dbReference>
<dbReference type="AlphaFoldDB" id="A0A5B2WGZ1"/>
<sequence length="150" mass="17392">MACQLIIVDRRRLSRRQTVFRKIQAASINVTYRKVMRRNGKRIPVRIDYHTQESDAFITLAEDVNGEVIHSMTQPQLSHCPEHQIDPSRMNTVAVTPEEQDAVTYVVRPKLEPSIKIERYFHIFHVNPLMSEGIGLQFAADIEINLRQDP</sequence>
<dbReference type="Proteomes" id="UP000323454">
    <property type="component" value="Unassembled WGS sequence"/>
</dbReference>
<evidence type="ECO:0000313" key="2">
    <source>
        <dbReference type="Proteomes" id="UP000323454"/>
    </source>
</evidence>
<evidence type="ECO:0000313" key="1">
    <source>
        <dbReference type="EMBL" id="KAA2251413.1"/>
    </source>
</evidence>
<name>A0A5B2WGZ1_9PSEU</name>
<organism evidence="1 2">
    <name type="scientific">Solihabitans fulvus</name>
    <dbReference type="NCBI Taxonomy" id="1892852"/>
    <lineage>
        <taxon>Bacteria</taxon>
        <taxon>Bacillati</taxon>
        <taxon>Actinomycetota</taxon>
        <taxon>Actinomycetes</taxon>
        <taxon>Pseudonocardiales</taxon>
        <taxon>Pseudonocardiaceae</taxon>
        <taxon>Solihabitans</taxon>
    </lineage>
</organism>
<reference evidence="1 2" key="1">
    <citation type="submission" date="2019-09" db="EMBL/GenBank/DDBJ databases">
        <title>Goodfellowia gen. nov., a new genus of the Pseudonocardineae related to Actinoalloteichus, containing Goodfellowia coeruleoviolacea gen. nov., comb. nov. gen. nov., comb. nov.</title>
        <authorList>
            <person name="Labeda D."/>
        </authorList>
    </citation>
    <scope>NUCLEOTIDE SEQUENCE [LARGE SCALE GENOMIC DNA]</scope>
    <source>
        <strain evidence="1 2">AN110305</strain>
    </source>
</reference>
<comment type="caution">
    <text evidence="1">The sequence shown here is derived from an EMBL/GenBank/DDBJ whole genome shotgun (WGS) entry which is preliminary data.</text>
</comment>
<protein>
    <submittedName>
        <fullName evidence="1">Uncharacterized protein</fullName>
    </submittedName>
</protein>